<evidence type="ECO:0000256" key="3">
    <source>
        <dbReference type="RuleBase" id="RU000363"/>
    </source>
</evidence>
<keyword evidence="2" id="KW-0560">Oxidoreductase</keyword>
<dbReference type="AlphaFoldDB" id="A0A8H4PHE2"/>
<dbReference type="PANTHER" id="PTHR24320">
    <property type="entry name" value="RETINOL DEHYDROGENASE"/>
    <property type="match status" value="1"/>
</dbReference>
<evidence type="ECO:0000313" key="4">
    <source>
        <dbReference type="EMBL" id="KAF4461072.1"/>
    </source>
</evidence>
<dbReference type="InterPro" id="IPR002347">
    <property type="entry name" value="SDR_fam"/>
</dbReference>
<name>A0A8H4PHE2_9HYPO</name>
<sequence length="325" mass="35691">MAYTQETDGKQIARDLSSEIKGKTILVTGASPSSLGTVFAKIVAEHSPALLILAGRNVEKTQETARSISESTGAKVKTLDLKLDSFAQVRKAAEQVNNWEDVDHIDVLVNNAGIMAVPFELTEDGIERQLATNFLGHFLFTNLIMGKILRSKSPRIVNVSSNGHRFSPVRFDYNFQNGKAYNDWRAYGQSKTGNMLFSIALAEKLGSKELVSASLHPGVIYTNLGAHLDWTGDDAAAMQAADVIMGTQLSLQSGISDFKSPEQGAATHVYTAFSPDIARDNGSYFLDSRLADPFEGEVYPWATDKIEAERVWKFAEKLVGQEFKY</sequence>
<protein>
    <submittedName>
        <fullName evidence="4">Short-chain dehydrogenase reductase family Oxidoreductase</fullName>
    </submittedName>
</protein>
<gene>
    <name evidence="4" type="ORF">FALBO_12139</name>
</gene>
<dbReference type="OrthoDB" id="191139at2759"/>
<evidence type="ECO:0000256" key="1">
    <source>
        <dbReference type="ARBA" id="ARBA00006484"/>
    </source>
</evidence>
<dbReference type="Gene3D" id="3.40.50.720">
    <property type="entry name" value="NAD(P)-binding Rossmann-like Domain"/>
    <property type="match status" value="1"/>
</dbReference>
<evidence type="ECO:0000256" key="2">
    <source>
        <dbReference type="ARBA" id="ARBA00023002"/>
    </source>
</evidence>
<dbReference type="Proteomes" id="UP000554235">
    <property type="component" value="Unassembled WGS sequence"/>
</dbReference>
<dbReference type="InterPro" id="IPR036291">
    <property type="entry name" value="NAD(P)-bd_dom_sf"/>
</dbReference>
<dbReference type="EMBL" id="JAADYS010001790">
    <property type="protein sequence ID" value="KAF4461072.1"/>
    <property type="molecule type" value="Genomic_DNA"/>
</dbReference>
<proteinExistence type="inferred from homology"/>
<evidence type="ECO:0000313" key="5">
    <source>
        <dbReference type="Proteomes" id="UP000554235"/>
    </source>
</evidence>
<dbReference type="GO" id="GO:0016491">
    <property type="term" value="F:oxidoreductase activity"/>
    <property type="evidence" value="ECO:0007669"/>
    <property type="project" value="UniProtKB-KW"/>
</dbReference>
<organism evidence="4 5">
    <name type="scientific">Fusarium albosuccineum</name>
    <dbReference type="NCBI Taxonomy" id="1237068"/>
    <lineage>
        <taxon>Eukaryota</taxon>
        <taxon>Fungi</taxon>
        <taxon>Dikarya</taxon>
        <taxon>Ascomycota</taxon>
        <taxon>Pezizomycotina</taxon>
        <taxon>Sordariomycetes</taxon>
        <taxon>Hypocreomycetidae</taxon>
        <taxon>Hypocreales</taxon>
        <taxon>Nectriaceae</taxon>
        <taxon>Fusarium</taxon>
        <taxon>Fusarium decemcellulare species complex</taxon>
    </lineage>
</organism>
<dbReference type="Pfam" id="PF00106">
    <property type="entry name" value="adh_short"/>
    <property type="match status" value="1"/>
</dbReference>
<keyword evidence="5" id="KW-1185">Reference proteome</keyword>
<dbReference type="PANTHER" id="PTHR24320:SF283">
    <property type="entry name" value="RETINOL DEHYDROGENASE 11"/>
    <property type="match status" value="1"/>
</dbReference>
<reference evidence="4 5" key="1">
    <citation type="submission" date="2020-01" db="EMBL/GenBank/DDBJ databases">
        <title>Identification and distribution of gene clusters putatively required for synthesis of sphingolipid metabolism inhibitors in phylogenetically diverse species of the filamentous fungus Fusarium.</title>
        <authorList>
            <person name="Kim H.-S."/>
            <person name="Busman M."/>
            <person name="Brown D.W."/>
            <person name="Divon H."/>
            <person name="Uhlig S."/>
            <person name="Proctor R.H."/>
        </authorList>
    </citation>
    <scope>NUCLEOTIDE SEQUENCE [LARGE SCALE GENOMIC DNA]</scope>
    <source>
        <strain evidence="4 5">NRRL 20459</strain>
    </source>
</reference>
<dbReference type="SUPFAM" id="SSF51735">
    <property type="entry name" value="NAD(P)-binding Rossmann-fold domains"/>
    <property type="match status" value="1"/>
</dbReference>
<comment type="caution">
    <text evidence="4">The sequence shown here is derived from an EMBL/GenBank/DDBJ whole genome shotgun (WGS) entry which is preliminary data.</text>
</comment>
<accession>A0A8H4PHE2</accession>
<dbReference type="PRINTS" id="PR00080">
    <property type="entry name" value="SDRFAMILY"/>
</dbReference>
<dbReference type="PRINTS" id="PR00081">
    <property type="entry name" value="GDHRDH"/>
</dbReference>
<comment type="similarity">
    <text evidence="1 3">Belongs to the short-chain dehydrogenases/reductases (SDR) family.</text>
</comment>